<reference evidence="2" key="1">
    <citation type="submission" date="2023-02" db="EMBL/GenBank/DDBJ databases">
        <title>Actinokineospora globicatena NBRC 15670.</title>
        <authorList>
            <person name="Ichikawa N."/>
            <person name="Sato H."/>
            <person name="Tonouchi N."/>
        </authorList>
    </citation>
    <scope>NUCLEOTIDE SEQUENCE</scope>
    <source>
        <strain evidence="2">NBRC 15670</strain>
    </source>
</reference>
<sequence length="270" mass="29064">MAHADQLGDGPFRARGGVTQRRGEQGGGFRSGEHVDAEGSGAVTGDEAAQPRAAGDQDRARAAAREKRCDLVGGRRVVQQDQHPLAGGVCPEERRTRVDVRGMAFAVHPERGEELGQHVARAPGLSRAEAPQVHRELSVGEPVQVAVRPGQREPGLADAPEPGDHHGFGSLLPVRREIGRGVRAAVEVGQVVEAADEPVRRRVQLPGSGWPRRDSMVVHLEGVDAVHLHRVRHGRGDHCVARVGGGTHWPVFVAVLVSDHHRLPLMPWRA</sequence>
<gene>
    <name evidence="2" type="ORF">Aglo03_05520</name>
</gene>
<protein>
    <submittedName>
        <fullName evidence="2">Uncharacterized protein</fullName>
    </submittedName>
</protein>
<accession>A0A9W6V887</accession>
<keyword evidence="3" id="KW-1185">Reference proteome</keyword>
<name>A0A9W6V887_9PSEU</name>
<feature type="region of interest" description="Disordered" evidence="1">
    <location>
        <begin position="1"/>
        <end position="62"/>
    </location>
</feature>
<proteinExistence type="predicted"/>
<evidence type="ECO:0000256" key="1">
    <source>
        <dbReference type="SAM" id="MobiDB-lite"/>
    </source>
</evidence>
<dbReference type="Proteomes" id="UP001165042">
    <property type="component" value="Unassembled WGS sequence"/>
</dbReference>
<dbReference type="EMBL" id="BSSD01000001">
    <property type="protein sequence ID" value="GLW89736.1"/>
    <property type="molecule type" value="Genomic_DNA"/>
</dbReference>
<comment type="caution">
    <text evidence="2">The sequence shown here is derived from an EMBL/GenBank/DDBJ whole genome shotgun (WGS) entry which is preliminary data.</text>
</comment>
<organism evidence="2 3">
    <name type="scientific">Actinokineospora globicatena</name>
    <dbReference type="NCBI Taxonomy" id="103729"/>
    <lineage>
        <taxon>Bacteria</taxon>
        <taxon>Bacillati</taxon>
        <taxon>Actinomycetota</taxon>
        <taxon>Actinomycetes</taxon>
        <taxon>Pseudonocardiales</taxon>
        <taxon>Pseudonocardiaceae</taxon>
        <taxon>Actinokineospora</taxon>
    </lineage>
</organism>
<evidence type="ECO:0000313" key="2">
    <source>
        <dbReference type="EMBL" id="GLW89736.1"/>
    </source>
</evidence>
<evidence type="ECO:0000313" key="3">
    <source>
        <dbReference type="Proteomes" id="UP001165042"/>
    </source>
</evidence>
<dbReference type="AlphaFoldDB" id="A0A9W6V887"/>